<keyword evidence="8 11" id="KW-0472">Membrane</keyword>
<feature type="transmembrane region" description="Helical" evidence="11">
    <location>
        <begin position="80"/>
        <end position="106"/>
    </location>
</feature>
<feature type="transmembrane region" description="Helical" evidence="11">
    <location>
        <begin position="27"/>
        <end position="45"/>
    </location>
</feature>
<evidence type="ECO:0000256" key="4">
    <source>
        <dbReference type="ARBA" id="ARBA00022692"/>
    </source>
</evidence>
<keyword evidence="6" id="KW-0915">Sodium</keyword>
<dbReference type="RefSeq" id="WP_330430762.1">
    <property type="nucleotide sequence ID" value="NZ_JAZDUF010000001.1"/>
</dbReference>
<feature type="compositionally biased region" description="Low complexity" evidence="10">
    <location>
        <begin position="378"/>
        <end position="391"/>
    </location>
</feature>
<organism evidence="13 14">
    <name type="scientific">Gordonia sesuvii</name>
    <dbReference type="NCBI Taxonomy" id="3116777"/>
    <lineage>
        <taxon>Bacteria</taxon>
        <taxon>Bacillati</taxon>
        <taxon>Actinomycetota</taxon>
        <taxon>Actinomycetes</taxon>
        <taxon>Mycobacteriales</taxon>
        <taxon>Gordoniaceae</taxon>
        <taxon>Gordonia</taxon>
    </lineage>
</organism>
<keyword evidence="4 11" id="KW-0812">Transmembrane</keyword>
<comment type="caution">
    <text evidence="13">The sequence shown here is derived from an EMBL/GenBank/DDBJ whole genome shotgun (WGS) entry which is preliminary data.</text>
</comment>
<feature type="transmembrane region" description="Helical" evidence="11">
    <location>
        <begin position="269"/>
        <end position="288"/>
    </location>
</feature>
<comment type="subcellular location">
    <subcellularLocation>
        <location evidence="1">Cell membrane</location>
        <topology evidence="1">Multi-pass membrane protein</topology>
    </subcellularLocation>
</comment>
<keyword evidence="9" id="KW-0739">Sodium transport</keyword>
<feature type="transmembrane region" description="Helical" evidence="11">
    <location>
        <begin position="180"/>
        <end position="201"/>
    </location>
</feature>
<dbReference type="EMBL" id="JAZDUF010000001">
    <property type="protein sequence ID" value="MEE3849108.1"/>
    <property type="molecule type" value="Genomic_DNA"/>
</dbReference>
<accession>A0ABU7M7L5</accession>
<keyword evidence="3" id="KW-1003">Cell membrane</keyword>
<dbReference type="InterPro" id="IPR018422">
    <property type="entry name" value="Cation/H_exchanger_CPA1"/>
</dbReference>
<dbReference type="Proteomes" id="UP001347146">
    <property type="component" value="Unassembled WGS sequence"/>
</dbReference>
<dbReference type="InterPro" id="IPR006153">
    <property type="entry name" value="Cation/H_exchanger_TM"/>
</dbReference>
<dbReference type="PANTHER" id="PTHR10110">
    <property type="entry name" value="SODIUM/HYDROGEN EXCHANGER"/>
    <property type="match status" value="1"/>
</dbReference>
<evidence type="ECO:0000256" key="7">
    <source>
        <dbReference type="ARBA" id="ARBA00023065"/>
    </source>
</evidence>
<protein>
    <submittedName>
        <fullName evidence="13">Sodium:proton antiporter</fullName>
    </submittedName>
</protein>
<evidence type="ECO:0000256" key="8">
    <source>
        <dbReference type="ARBA" id="ARBA00023136"/>
    </source>
</evidence>
<evidence type="ECO:0000313" key="13">
    <source>
        <dbReference type="EMBL" id="MEE3849108.1"/>
    </source>
</evidence>
<keyword evidence="2" id="KW-0813">Transport</keyword>
<reference evidence="13 14" key="1">
    <citation type="submission" date="2024-01" db="EMBL/GenBank/DDBJ databases">
        <title>Draft genome sequence of Gordonia sp. LSe1-13.</title>
        <authorList>
            <person name="Suphannarot A."/>
            <person name="Mingma R."/>
        </authorList>
    </citation>
    <scope>NUCLEOTIDE SEQUENCE [LARGE SCALE GENOMIC DNA]</scope>
    <source>
        <strain evidence="13 14">LSe1-13</strain>
    </source>
</reference>
<evidence type="ECO:0000256" key="2">
    <source>
        <dbReference type="ARBA" id="ARBA00022448"/>
    </source>
</evidence>
<feature type="transmembrane region" description="Helical" evidence="11">
    <location>
        <begin position="300"/>
        <end position="326"/>
    </location>
</feature>
<name>A0ABU7M7L5_9ACTN</name>
<keyword evidence="5 11" id="KW-1133">Transmembrane helix</keyword>
<evidence type="ECO:0000256" key="9">
    <source>
        <dbReference type="ARBA" id="ARBA00023201"/>
    </source>
</evidence>
<keyword evidence="14" id="KW-1185">Reference proteome</keyword>
<feature type="domain" description="Cation/H+ exchanger transmembrane" evidence="12">
    <location>
        <begin position="10"/>
        <end position="326"/>
    </location>
</feature>
<evidence type="ECO:0000256" key="11">
    <source>
        <dbReference type="SAM" id="Phobius"/>
    </source>
</evidence>
<feature type="region of interest" description="Disordered" evidence="10">
    <location>
        <begin position="348"/>
        <end position="418"/>
    </location>
</feature>
<evidence type="ECO:0000256" key="10">
    <source>
        <dbReference type="SAM" id="MobiDB-lite"/>
    </source>
</evidence>
<feature type="compositionally biased region" description="Polar residues" evidence="10">
    <location>
        <begin position="357"/>
        <end position="377"/>
    </location>
</feature>
<feature type="transmembrane region" description="Helical" evidence="11">
    <location>
        <begin position="231"/>
        <end position="249"/>
    </location>
</feature>
<keyword evidence="7" id="KW-0406">Ion transport</keyword>
<evidence type="ECO:0000313" key="14">
    <source>
        <dbReference type="Proteomes" id="UP001347146"/>
    </source>
</evidence>
<sequence>MEKVLLAIIAVLGIAAAQVLGPRLRVAPPLLLIVVGAVVGVLPFVPEIAVDPEWILVGVLPPLLYSAAVSMPTMDFRRDFTAISALSVVLVVISSVVLGLFFAWVLPGIGIATGIALGAIVSPTDAVATSIAKRFGVPGRVTAILEGESLFNDATALVLLRAAVAATAAGFSIGYVAVSFLWAVAAAVAIGAVVGWGNLWVRRRVGDATVNTAISFTVPYLAYLPAEELGASGLVAAVTAGLITGAGAVRYLSPRHRVSDAQNWRTVELLAEGGVFLLMGLELWGLLVDVRDDHGGIATAVWIGLAALALTIVVRAVYVTPLILWLDRVARRGSAMRPYLEDMNATVAEKSRRAQKHAQSTGSGTQSTENGTRSTENGAQSTGSSAQSTGGDARPRPALSLSRRKRHRARQEQVSTAAFAANPERVQRVRNRITRRIADIDYYTRAPMGPKEGSIIVWAGMRGVVTLAAAQTLPADTPSRSLVVLVAFVVAAASLIVQGGTLGWIIRRLRLADISDDRAAERARLHAEMARTASETLAASDVAQRYPWIRERIERMERQADSDDTVIGTNLAFRQAFEHTRRAIIDAQREVLLRMRDAGTFHSSLLSSELAQLDAEEISLDMRVDGE</sequence>
<dbReference type="Pfam" id="PF00999">
    <property type="entry name" value="Na_H_Exchanger"/>
    <property type="match status" value="1"/>
</dbReference>
<evidence type="ECO:0000256" key="6">
    <source>
        <dbReference type="ARBA" id="ARBA00023053"/>
    </source>
</evidence>
<dbReference type="Gene3D" id="6.10.140.1330">
    <property type="match status" value="1"/>
</dbReference>
<evidence type="ECO:0000256" key="1">
    <source>
        <dbReference type="ARBA" id="ARBA00004651"/>
    </source>
</evidence>
<evidence type="ECO:0000256" key="5">
    <source>
        <dbReference type="ARBA" id="ARBA00022989"/>
    </source>
</evidence>
<feature type="transmembrane region" description="Helical" evidence="11">
    <location>
        <begin position="481"/>
        <end position="506"/>
    </location>
</feature>
<feature type="transmembrane region" description="Helical" evidence="11">
    <location>
        <begin position="455"/>
        <end position="475"/>
    </location>
</feature>
<evidence type="ECO:0000259" key="12">
    <source>
        <dbReference type="Pfam" id="PF00999"/>
    </source>
</evidence>
<evidence type="ECO:0000256" key="3">
    <source>
        <dbReference type="ARBA" id="ARBA00022475"/>
    </source>
</evidence>
<feature type="transmembrane region" description="Helical" evidence="11">
    <location>
        <begin position="54"/>
        <end position="74"/>
    </location>
</feature>
<dbReference type="PANTHER" id="PTHR10110:SF86">
    <property type="entry name" value="SODIUM_HYDROGEN EXCHANGER 7"/>
    <property type="match status" value="1"/>
</dbReference>
<proteinExistence type="predicted"/>
<gene>
    <name evidence="13" type="ORF">VZC37_02105</name>
</gene>